<reference evidence="1 2" key="1">
    <citation type="journal article" date="2013" name="Genome Announc.">
        <title>Draft Genome Sequence of the Psychrophilic and Alkaliphilic Rhodonellum psychrophilum Strain GCM71T.</title>
        <authorList>
            <person name="Hauptmann A.L."/>
            <person name="Glaring M.A."/>
            <person name="Hallin P.F."/>
            <person name="Prieme A."/>
            <person name="Stougaard P."/>
        </authorList>
    </citation>
    <scope>NUCLEOTIDE SEQUENCE [LARGE SCALE GENOMIC DNA]</scope>
    <source>
        <strain evidence="1 2">GCM71</strain>
    </source>
</reference>
<proteinExistence type="predicted"/>
<dbReference type="AlphaFoldDB" id="U5BY58"/>
<gene>
    <name evidence="1" type="ORF">P872_03770</name>
</gene>
<evidence type="ECO:0000313" key="1">
    <source>
        <dbReference type="EMBL" id="ERM82788.1"/>
    </source>
</evidence>
<dbReference type="EMBL" id="AWXR01000021">
    <property type="protein sequence ID" value="ERM82788.1"/>
    <property type="molecule type" value="Genomic_DNA"/>
</dbReference>
<comment type="caution">
    <text evidence="1">The sequence shown here is derived from an EMBL/GenBank/DDBJ whole genome shotgun (WGS) entry which is preliminary data.</text>
</comment>
<evidence type="ECO:0000313" key="2">
    <source>
        <dbReference type="Proteomes" id="UP000016843"/>
    </source>
</evidence>
<accession>U5BY58</accession>
<protein>
    <submittedName>
        <fullName evidence="1">Uncharacterized protein</fullName>
    </submittedName>
</protein>
<organism evidence="1 2">
    <name type="scientific">Rhodonellum psychrophilum GCM71 = DSM 17998</name>
    <dbReference type="NCBI Taxonomy" id="1123057"/>
    <lineage>
        <taxon>Bacteria</taxon>
        <taxon>Pseudomonadati</taxon>
        <taxon>Bacteroidota</taxon>
        <taxon>Cytophagia</taxon>
        <taxon>Cytophagales</taxon>
        <taxon>Cytophagaceae</taxon>
        <taxon>Rhodonellum</taxon>
    </lineage>
</organism>
<keyword evidence="2" id="KW-1185">Reference proteome</keyword>
<name>U5BY58_9BACT</name>
<dbReference type="Proteomes" id="UP000016843">
    <property type="component" value="Unassembled WGS sequence"/>
</dbReference>
<sequence>MKIHFEVFRPQEFYKNNLVFIPESGVIIDFKVLILNEKLNTGIKLVFNFLLLRNHK</sequence>